<keyword evidence="2" id="KW-1185">Reference proteome</keyword>
<dbReference type="EMBL" id="CAJVPZ010010030">
    <property type="protein sequence ID" value="CAG8615382.1"/>
    <property type="molecule type" value="Genomic_DNA"/>
</dbReference>
<evidence type="ECO:0000313" key="2">
    <source>
        <dbReference type="Proteomes" id="UP000789396"/>
    </source>
</evidence>
<sequence length="143" mass="15700">SPLYHLAEEVENFGENLEILALMLKAKAIVKKTISLVESKNTSKTKRILQDVGRRSAAENNVKVFDCCSLGGHEAVLLKNTIYFMGGSRAIPNASPFKSSIRGYNLSNEIFYLDLASSFSTTSPPYVDLSGTSARLQYGNEKC</sequence>
<feature type="non-terminal residue" evidence="1">
    <location>
        <position position="1"/>
    </location>
</feature>
<evidence type="ECO:0000313" key="1">
    <source>
        <dbReference type="EMBL" id="CAG8615382.1"/>
    </source>
</evidence>
<dbReference type="OrthoDB" id="432528at2759"/>
<proteinExistence type="predicted"/>
<reference evidence="1" key="1">
    <citation type="submission" date="2021-06" db="EMBL/GenBank/DDBJ databases">
        <authorList>
            <person name="Kallberg Y."/>
            <person name="Tangrot J."/>
            <person name="Rosling A."/>
        </authorList>
    </citation>
    <scope>NUCLEOTIDE SEQUENCE</scope>
    <source>
        <strain evidence="1">IN212</strain>
    </source>
</reference>
<gene>
    <name evidence="1" type="ORF">RFULGI_LOCUS7147</name>
</gene>
<dbReference type="Proteomes" id="UP000789396">
    <property type="component" value="Unassembled WGS sequence"/>
</dbReference>
<name>A0A9N9GJM2_9GLOM</name>
<comment type="caution">
    <text evidence="1">The sequence shown here is derived from an EMBL/GenBank/DDBJ whole genome shotgun (WGS) entry which is preliminary data.</text>
</comment>
<accession>A0A9N9GJM2</accession>
<organism evidence="1 2">
    <name type="scientific">Racocetra fulgida</name>
    <dbReference type="NCBI Taxonomy" id="60492"/>
    <lineage>
        <taxon>Eukaryota</taxon>
        <taxon>Fungi</taxon>
        <taxon>Fungi incertae sedis</taxon>
        <taxon>Mucoromycota</taxon>
        <taxon>Glomeromycotina</taxon>
        <taxon>Glomeromycetes</taxon>
        <taxon>Diversisporales</taxon>
        <taxon>Gigasporaceae</taxon>
        <taxon>Racocetra</taxon>
    </lineage>
</organism>
<dbReference type="AlphaFoldDB" id="A0A9N9GJM2"/>
<protein>
    <submittedName>
        <fullName evidence="1">15924_t:CDS:1</fullName>
    </submittedName>
</protein>